<dbReference type="AlphaFoldDB" id="X0S198"/>
<protein>
    <submittedName>
        <fullName evidence="1">Uncharacterized protein</fullName>
    </submittedName>
</protein>
<gene>
    <name evidence="1" type="ORF">S01H1_08222</name>
</gene>
<proteinExistence type="predicted"/>
<sequence length="380" mass="42848">MARPQLHSDDKKTVRTASRRQVEATLIHSVRRHIKSDQWLDNTNRYRENAIQQIEKDHRKNKLQTADLKDYIAASCPLHLLDGWSFLGRAFDCLMRGDADSARHLAYYAELRAAMSLLASEGVGVFSKRHFVVDDSGKCLPITQSGPTHEFVWACLKHWSTLDQAANLLDEVVQPRGVPFGDWLGAANLGSTRRVLAQHWLREWGLDLRRFASDREARNEASYRPTRLREREALAPIDTVAFTEGCWRAFEPQAGGRFGNLDLHLLRIGLSHAHRGRGGGGTDLGTRMRWAVEAHGEPPACRDSLHRFLTRATEPDDALLLQEAAKTDSVDHERRHLQVISRATLLLVVATGSARLLLHAGGIDASELSFWWQRLGEERG</sequence>
<accession>X0S198</accession>
<reference evidence="1" key="1">
    <citation type="journal article" date="2014" name="Front. Microbiol.">
        <title>High frequency of phylogenetically diverse reductive dehalogenase-homologous genes in deep subseafloor sedimentary metagenomes.</title>
        <authorList>
            <person name="Kawai M."/>
            <person name="Futagami T."/>
            <person name="Toyoda A."/>
            <person name="Takaki Y."/>
            <person name="Nishi S."/>
            <person name="Hori S."/>
            <person name="Arai W."/>
            <person name="Tsubouchi T."/>
            <person name="Morono Y."/>
            <person name="Uchiyama I."/>
            <person name="Ito T."/>
            <person name="Fujiyama A."/>
            <person name="Inagaki F."/>
            <person name="Takami H."/>
        </authorList>
    </citation>
    <scope>NUCLEOTIDE SEQUENCE</scope>
    <source>
        <strain evidence="1">Expedition CK06-06</strain>
    </source>
</reference>
<comment type="caution">
    <text evidence="1">The sequence shown here is derived from an EMBL/GenBank/DDBJ whole genome shotgun (WGS) entry which is preliminary data.</text>
</comment>
<feature type="non-terminal residue" evidence="1">
    <location>
        <position position="380"/>
    </location>
</feature>
<evidence type="ECO:0000313" key="1">
    <source>
        <dbReference type="EMBL" id="GAF74844.1"/>
    </source>
</evidence>
<name>X0S198_9ZZZZ</name>
<dbReference type="EMBL" id="BARS01004223">
    <property type="protein sequence ID" value="GAF74844.1"/>
    <property type="molecule type" value="Genomic_DNA"/>
</dbReference>
<organism evidence="1">
    <name type="scientific">marine sediment metagenome</name>
    <dbReference type="NCBI Taxonomy" id="412755"/>
    <lineage>
        <taxon>unclassified sequences</taxon>
        <taxon>metagenomes</taxon>
        <taxon>ecological metagenomes</taxon>
    </lineage>
</organism>